<gene>
    <name evidence="1" type="primary">z303R</name>
    <name evidence="1" type="ORF">ATCV1_z303R</name>
</gene>
<dbReference type="GeneID" id="5470477"/>
<protein>
    <submittedName>
        <fullName evidence="1">Uncharacterized protein z303R</fullName>
    </submittedName>
</protein>
<evidence type="ECO:0000313" key="2">
    <source>
        <dbReference type="Proteomes" id="UP000202420"/>
    </source>
</evidence>
<accession>A7K8R3</accession>
<organism evidence="1 2">
    <name type="scientific">Chlorovirus heliozoae</name>
    <dbReference type="NCBI Taxonomy" id="322019"/>
    <lineage>
        <taxon>Viruses</taxon>
        <taxon>Varidnaviria</taxon>
        <taxon>Bamfordvirae</taxon>
        <taxon>Nucleocytoviricota</taxon>
        <taxon>Megaviricetes</taxon>
        <taxon>Algavirales</taxon>
        <taxon>Phycodnaviridae</taxon>
        <taxon>Chlorovirus</taxon>
    </lineage>
</organism>
<keyword evidence="2" id="KW-1185">Reference proteome</keyword>
<dbReference type="EMBL" id="EF101928">
    <property type="protein sequence ID" value="ABT16437.1"/>
    <property type="molecule type" value="Genomic_DNA"/>
</dbReference>
<reference evidence="1 2" key="1">
    <citation type="submission" date="2006-09" db="EMBL/GenBank/DDBJ databases">
        <title>Sequence and annotation of the 288-kb ATCV-1 virus that infects an endosymbiotic Chlorella strain of the heliozoon Acanthocystis turfacea.</title>
        <authorList>
            <person name="Fitzgerald L.A."/>
            <person name="Graves M.V."/>
            <person name="Li X."/>
            <person name="Pfitzner A.J.P."/>
            <person name="Hartigan J."/>
            <person name="Van Etten J.L."/>
        </authorList>
    </citation>
    <scope>NUCLEOTIDE SEQUENCE [LARGE SCALE GENOMIC DNA]</scope>
    <source>
        <strain evidence="1 2">ATCV-1</strain>
    </source>
</reference>
<dbReference type="KEGG" id="vg:5470477"/>
<proteinExistence type="predicted"/>
<sequence length="76" mass="9188">MLFWHHCKNHKNDFLQVLILQVPLRLRDQGRELCEDPFHRPDGLVRGRRVPVGVPRQGWYHRDGEEREAFYVLRVV</sequence>
<dbReference type="Proteomes" id="UP000202420">
    <property type="component" value="Segment"/>
</dbReference>
<dbReference type="RefSeq" id="YP_001426784.1">
    <property type="nucleotide sequence ID" value="NC_008724.1"/>
</dbReference>
<name>A7K8R3_9PHYC</name>
<evidence type="ECO:0000313" key="1">
    <source>
        <dbReference type="EMBL" id="ABT16437.1"/>
    </source>
</evidence>